<comment type="caution">
    <text evidence="1">The sequence shown here is derived from an EMBL/GenBank/DDBJ whole genome shotgun (WGS) entry which is preliminary data.</text>
</comment>
<dbReference type="AlphaFoldDB" id="A0A934NI24"/>
<accession>A0A934NI24</accession>
<dbReference type="RefSeq" id="WP_338181816.1">
    <property type="nucleotide sequence ID" value="NZ_JAEKNQ010000057.1"/>
</dbReference>
<organism evidence="1 2">
    <name type="scientific">Candidatus Dormiibacter inghamiae</name>
    <dbReference type="NCBI Taxonomy" id="3127013"/>
    <lineage>
        <taxon>Bacteria</taxon>
        <taxon>Bacillati</taxon>
        <taxon>Candidatus Dormiibacterota</taxon>
        <taxon>Candidatus Dormibacteria</taxon>
        <taxon>Candidatus Dormibacterales</taxon>
        <taxon>Candidatus Dormibacteraceae</taxon>
        <taxon>Candidatus Dormiibacter</taxon>
    </lineage>
</organism>
<dbReference type="EMBL" id="JAEKNQ010000057">
    <property type="protein sequence ID" value="MBJ7604342.1"/>
    <property type="molecule type" value="Genomic_DNA"/>
</dbReference>
<gene>
    <name evidence="1" type="ORF">JF888_14335</name>
</gene>
<evidence type="ECO:0000313" key="1">
    <source>
        <dbReference type="EMBL" id="MBJ7604342.1"/>
    </source>
</evidence>
<name>A0A934NI24_9BACT</name>
<sequence>MPLWLRRALAALSRCLGQEVGDDGVAVTNVHMPLVRVPMIAPTDIYADFPTIDTDQAAKMVLEAVLCRPLEVSTRLGKFGGGCRHCCARFAQAGHDRRLPRLPGVGRQIRGSRGEGGTGMSTEAAALAYLMRGVHF</sequence>
<evidence type="ECO:0000313" key="2">
    <source>
        <dbReference type="Proteomes" id="UP000620075"/>
    </source>
</evidence>
<reference evidence="1 2" key="1">
    <citation type="submission" date="2020-10" db="EMBL/GenBank/DDBJ databases">
        <title>Ca. Dormibacterota MAGs.</title>
        <authorList>
            <person name="Montgomery K."/>
        </authorList>
    </citation>
    <scope>NUCLEOTIDE SEQUENCE [LARGE SCALE GENOMIC DNA]</scope>
    <source>
        <strain evidence="1">SC8811_S16_3</strain>
    </source>
</reference>
<protein>
    <submittedName>
        <fullName evidence="1">Uncharacterized protein</fullName>
    </submittedName>
</protein>
<proteinExistence type="predicted"/>
<dbReference type="InterPro" id="IPR036291">
    <property type="entry name" value="NAD(P)-bd_dom_sf"/>
</dbReference>
<dbReference type="SUPFAM" id="SSF51735">
    <property type="entry name" value="NAD(P)-binding Rossmann-fold domains"/>
    <property type="match status" value="1"/>
</dbReference>
<dbReference type="Proteomes" id="UP000620075">
    <property type="component" value="Unassembled WGS sequence"/>
</dbReference>